<evidence type="ECO:0000313" key="1">
    <source>
        <dbReference type="EMBL" id="KAF2757535.1"/>
    </source>
</evidence>
<dbReference type="OrthoDB" id="366390at2759"/>
<accession>A0A6A6W4Q0</accession>
<organism evidence="1 2">
    <name type="scientific">Pseudovirgaria hyperparasitica</name>
    <dbReference type="NCBI Taxonomy" id="470096"/>
    <lineage>
        <taxon>Eukaryota</taxon>
        <taxon>Fungi</taxon>
        <taxon>Dikarya</taxon>
        <taxon>Ascomycota</taxon>
        <taxon>Pezizomycotina</taxon>
        <taxon>Dothideomycetes</taxon>
        <taxon>Dothideomycetes incertae sedis</taxon>
        <taxon>Acrospermales</taxon>
        <taxon>Acrospermaceae</taxon>
        <taxon>Pseudovirgaria</taxon>
    </lineage>
</organism>
<sequence>MADPLSIAAGVIAILQATNKALEVYDNFEAALKNDPWGLSQTIEARPLVVYAQELRVLEETVSAAWSGEAGVQQRAFKRAICWTLNEKDVKTSLQRIEQYSRENIVVQWLSTKDLYE</sequence>
<proteinExistence type="predicted"/>
<name>A0A6A6W4Q0_9PEZI</name>
<gene>
    <name evidence="1" type="ORF">EJ05DRAFT_486580</name>
</gene>
<dbReference type="RefSeq" id="XP_033599986.1">
    <property type="nucleotide sequence ID" value="XM_033745543.1"/>
</dbReference>
<keyword evidence="2" id="KW-1185">Reference proteome</keyword>
<dbReference type="AlphaFoldDB" id="A0A6A6W4Q0"/>
<protein>
    <submittedName>
        <fullName evidence="1">Uncharacterized protein</fullName>
    </submittedName>
</protein>
<reference evidence="1" key="1">
    <citation type="journal article" date="2020" name="Stud. Mycol.">
        <title>101 Dothideomycetes genomes: a test case for predicting lifestyles and emergence of pathogens.</title>
        <authorList>
            <person name="Haridas S."/>
            <person name="Albert R."/>
            <person name="Binder M."/>
            <person name="Bloem J."/>
            <person name="Labutti K."/>
            <person name="Salamov A."/>
            <person name="Andreopoulos B."/>
            <person name="Baker S."/>
            <person name="Barry K."/>
            <person name="Bills G."/>
            <person name="Bluhm B."/>
            <person name="Cannon C."/>
            <person name="Castanera R."/>
            <person name="Culley D."/>
            <person name="Daum C."/>
            <person name="Ezra D."/>
            <person name="Gonzalez J."/>
            <person name="Henrissat B."/>
            <person name="Kuo A."/>
            <person name="Liang C."/>
            <person name="Lipzen A."/>
            <person name="Lutzoni F."/>
            <person name="Magnuson J."/>
            <person name="Mondo S."/>
            <person name="Nolan M."/>
            <person name="Ohm R."/>
            <person name="Pangilinan J."/>
            <person name="Park H.-J."/>
            <person name="Ramirez L."/>
            <person name="Alfaro M."/>
            <person name="Sun H."/>
            <person name="Tritt A."/>
            <person name="Yoshinaga Y."/>
            <person name="Zwiers L.-H."/>
            <person name="Turgeon B."/>
            <person name="Goodwin S."/>
            <person name="Spatafora J."/>
            <person name="Crous P."/>
            <person name="Grigoriev I."/>
        </authorList>
    </citation>
    <scope>NUCLEOTIDE SEQUENCE</scope>
    <source>
        <strain evidence="1">CBS 121739</strain>
    </source>
</reference>
<dbReference type="EMBL" id="ML996573">
    <property type="protein sequence ID" value="KAF2757535.1"/>
    <property type="molecule type" value="Genomic_DNA"/>
</dbReference>
<evidence type="ECO:0000313" key="2">
    <source>
        <dbReference type="Proteomes" id="UP000799437"/>
    </source>
</evidence>
<dbReference type="GeneID" id="54486597"/>
<dbReference type="Proteomes" id="UP000799437">
    <property type="component" value="Unassembled WGS sequence"/>
</dbReference>